<dbReference type="InterPro" id="IPR050583">
    <property type="entry name" value="Mycobacterial_A85_antigen"/>
</dbReference>
<dbReference type="InterPro" id="IPR000801">
    <property type="entry name" value="Esterase-like"/>
</dbReference>
<keyword evidence="3" id="KW-1185">Reference proteome</keyword>
<dbReference type="GO" id="GO:0016747">
    <property type="term" value="F:acyltransferase activity, transferring groups other than amino-acyl groups"/>
    <property type="evidence" value="ECO:0007669"/>
    <property type="project" value="TreeGrafter"/>
</dbReference>
<name>A0A173LRK0_9ACTN</name>
<evidence type="ECO:0000256" key="1">
    <source>
        <dbReference type="SAM" id="SignalP"/>
    </source>
</evidence>
<dbReference type="Gene3D" id="3.40.50.1820">
    <property type="entry name" value="alpha/beta hydrolase"/>
    <property type="match status" value="1"/>
</dbReference>
<dbReference type="Proteomes" id="UP000186104">
    <property type="component" value="Chromosome"/>
</dbReference>
<dbReference type="SUPFAM" id="SSF53474">
    <property type="entry name" value="alpha/beta-Hydrolases"/>
    <property type="match status" value="1"/>
</dbReference>
<proteinExistence type="predicted"/>
<dbReference type="PANTHER" id="PTHR48098">
    <property type="entry name" value="ENTEROCHELIN ESTERASE-RELATED"/>
    <property type="match status" value="1"/>
</dbReference>
<dbReference type="AlphaFoldDB" id="A0A173LRK0"/>
<sequence length="429" mass="45524">MALRPSPSTFFRALTCAVIAPALVFTAAPAGAQVSDSLDQLQGSLSGEDGFTASVSDSLGSAGPDTSTQILGSSGHPLFAGSTGIGSIAAVGISPAILGPEAGKMPDSDPSLADDDIHVVRQIDRNEALDGNYGDPVIQGSIDKLRSDERYEQWEIAYGPMKRKIKVEVYRAAGGGEAPNLYLLDGVGASDPSGFAQRGVFDTFKDAGVNVIVPTQGPGAMWADWEQEDDALGINKWETFITQDLPKVLAGDEIDLKHSGKTGIGGVSMGASAAMSMAARHPGKYDAVAGISGCYETKGLGKILADFTVASRSGDIDNMWGEYPNETWEAHDPTINSDKLRGTKVFFSSATGAAAPNELATYDYNPLHYTQGLFLEQAVNVCTNRFHRALDREDIDHEFTLVPQGMHNWWTFAGQMPAAWESIRGTLGA</sequence>
<keyword evidence="2" id="KW-0012">Acyltransferase</keyword>
<keyword evidence="1" id="KW-0732">Signal</keyword>
<dbReference type="InterPro" id="IPR029058">
    <property type="entry name" value="AB_hydrolase_fold"/>
</dbReference>
<feature type="signal peptide" evidence="1">
    <location>
        <begin position="1"/>
        <end position="32"/>
    </location>
</feature>
<dbReference type="KEGG" id="dtm:BJL86_3143"/>
<dbReference type="STRING" id="499555.BJL86_3143"/>
<feature type="chain" id="PRO_5038683053" evidence="1">
    <location>
        <begin position="33"/>
        <end position="429"/>
    </location>
</feature>
<protein>
    <submittedName>
        <fullName evidence="2">Diacylglycerol acyltransferase/mycolyltransferase Ag85B</fullName>
    </submittedName>
</protein>
<dbReference type="PANTHER" id="PTHR48098:SF1">
    <property type="entry name" value="DIACYLGLYCEROL ACYLTRANSFERASE_MYCOLYLTRANSFERASE AG85A"/>
    <property type="match status" value="1"/>
</dbReference>
<gene>
    <name evidence="2" type="ORF">BJL86_3143</name>
</gene>
<reference evidence="2 3" key="1">
    <citation type="submission" date="2016-06" db="EMBL/GenBank/DDBJ databases">
        <title>Complete genome sequence of a saline-alkali tolerant type strain Dietzia timorensis ID05-A0528T.</title>
        <authorList>
            <person name="Wu X."/>
        </authorList>
    </citation>
    <scope>NUCLEOTIDE SEQUENCE [LARGE SCALE GENOMIC DNA]</scope>
    <source>
        <strain evidence="2 3">ID05-A0528</strain>
    </source>
</reference>
<organism evidence="2 3">
    <name type="scientific">Dietzia timorensis</name>
    <dbReference type="NCBI Taxonomy" id="499555"/>
    <lineage>
        <taxon>Bacteria</taxon>
        <taxon>Bacillati</taxon>
        <taxon>Actinomycetota</taxon>
        <taxon>Actinomycetes</taxon>
        <taxon>Mycobacteriales</taxon>
        <taxon>Dietziaceae</taxon>
        <taxon>Dietzia</taxon>
    </lineage>
</organism>
<dbReference type="RefSeq" id="WP_067478819.1">
    <property type="nucleotide sequence ID" value="NZ_CP015961.1"/>
</dbReference>
<evidence type="ECO:0000313" key="3">
    <source>
        <dbReference type="Proteomes" id="UP000186104"/>
    </source>
</evidence>
<evidence type="ECO:0000313" key="2">
    <source>
        <dbReference type="EMBL" id="ANI93902.1"/>
    </source>
</evidence>
<dbReference type="EMBL" id="CP015961">
    <property type="protein sequence ID" value="ANI93902.1"/>
    <property type="molecule type" value="Genomic_DNA"/>
</dbReference>
<accession>A0A173LRK0</accession>
<keyword evidence="2" id="KW-0808">Transferase</keyword>
<dbReference type="Pfam" id="PF00756">
    <property type="entry name" value="Esterase"/>
    <property type="match status" value="1"/>
</dbReference>
<dbReference type="OrthoDB" id="4510758at2"/>